<keyword evidence="2" id="KW-0472">Membrane</keyword>
<keyword evidence="2" id="KW-0812">Transmembrane</keyword>
<feature type="transmembrane region" description="Helical" evidence="2">
    <location>
        <begin position="97"/>
        <end position="116"/>
    </location>
</feature>
<reference evidence="4" key="1">
    <citation type="journal article" date="2020" name="Stud. Mycol.">
        <title>101 Dothideomycetes genomes: a test case for predicting lifestyles and emergence of pathogens.</title>
        <authorList>
            <person name="Haridas S."/>
            <person name="Albert R."/>
            <person name="Binder M."/>
            <person name="Bloem J."/>
            <person name="Labutti K."/>
            <person name="Salamov A."/>
            <person name="Andreopoulos B."/>
            <person name="Baker S."/>
            <person name="Barry K."/>
            <person name="Bills G."/>
            <person name="Bluhm B."/>
            <person name="Cannon C."/>
            <person name="Castanera R."/>
            <person name="Culley D."/>
            <person name="Daum C."/>
            <person name="Ezra D."/>
            <person name="Gonzalez J."/>
            <person name="Henrissat B."/>
            <person name="Kuo A."/>
            <person name="Liang C."/>
            <person name="Lipzen A."/>
            <person name="Lutzoni F."/>
            <person name="Magnuson J."/>
            <person name="Mondo S."/>
            <person name="Nolan M."/>
            <person name="Ohm R."/>
            <person name="Pangilinan J."/>
            <person name="Park H.-J."/>
            <person name="Ramirez L."/>
            <person name="Alfaro M."/>
            <person name="Sun H."/>
            <person name="Tritt A."/>
            <person name="Yoshinaga Y."/>
            <person name="Zwiers L.-H."/>
            <person name="Turgeon B."/>
            <person name="Goodwin S."/>
            <person name="Spatafora J."/>
            <person name="Crous P."/>
            <person name="Grigoriev I."/>
        </authorList>
    </citation>
    <scope>NUCLEOTIDE SEQUENCE</scope>
    <source>
        <strain evidence="4">CBS 122368</strain>
    </source>
</reference>
<keyword evidence="5" id="KW-1185">Reference proteome</keyword>
<evidence type="ECO:0000256" key="2">
    <source>
        <dbReference type="SAM" id="Phobius"/>
    </source>
</evidence>
<dbReference type="PANTHER" id="PTHR35152:SF1">
    <property type="entry name" value="DOMAIN SIGNALLING PROTEIN, PUTATIVE (AFU_ORTHOLOGUE AFUA_5G11310)-RELATED"/>
    <property type="match status" value="1"/>
</dbReference>
<dbReference type="RefSeq" id="XP_033691230.1">
    <property type="nucleotide sequence ID" value="XM_033820202.1"/>
</dbReference>
<dbReference type="OrthoDB" id="264015at2759"/>
<feature type="transmembrane region" description="Helical" evidence="2">
    <location>
        <begin position="128"/>
        <end position="145"/>
    </location>
</feature>
<dbReference type="InterPro" id="IPR005330">
    <property type="entry name" value="MHYT_dom"/>
</dbReference>
<proteinExistence type="predicted"/>
<organism evidence="4 5">
    <name type="scientific">Trematosphaeria pertusa</name>
    <dbReference type="NCBI Taxonomy" id="390896"/>
    <lineage>
        <taxon>Eukaryota</taxon>
        <taxon>Fungi</taxon>
        <taxon>Dikarya</taxon>
        <taxon>Ascomycota</taxon>
        <taxon>Pezizomycotina</taxon>
        <taxon>Dothideomycetes</taxon>
        <taxon>Pleosporomycetidae</taxon>
        <taxon>Pleosporales</taxon>
        <taxon>Massarineae</taxon>
        <taxon>Trematosphaeriaceae</taxon>
        <taxon>Trematosphaeria</taxon>
    </lineage>
</organism>
<dbReference type="PANTHER" id="PTHR35152">
    <property type="entry name" value="DOMAIN SIGNALLING PROTEIN, PUTATIVE (AFU_ORTHOLOGUE AFUA_5G11310)-RELATED"/>
    <property type="match status" value="1"/>
</dbReference>
<dbReference type="GeneID" id="54573532"/>
<sequence length="821" mass="90708">MMQQNITAKYPIGSEPGLHFIPYLIFISYVVSLIGAITTVELLHRRVSGSGWRSWVQLAACSVSFGLVAIWCMHFVGNRAIVLGDGEDEIQLYYSPVYTAVSAILPIVVIFLGLLVADRFVRGSRRSVTRYGALVVCGICTGAAVTEMHYLGNQGTTNYRLGPGLPFIIGAAAIAIGACLIAFGLFFHWSRHWVNNIWRRMLVACFLAVAVSGMHWTAAAGTAYEVRGYHTGPGKARNVNLIIAICLCLAACVVCFVIGLMKQRQQKKLRDRAQQVVLAVATFDGEGRLLVTPGGLLPCQTITRQFHQRTFDEDFNTRHPVFQWLFRVSRHWGGIIDLIPAMRDHLQSTGYLQTQTPVMGSGERTSFGSDDDTSYSATFRELFCVTAQDIARSLETRLQDLGALYEDVSTTGTLLSKTFFRDTHGRTIIAADVVPQDEAGLASPILFGRGQLLVITRKIGTDEANRLQNVGYRFASMDQIGDQLARSLQVSHEDLNGLVTRLQEFCVRESLIPKKGTYLASFLLQPSPVIKGLDVIVPRQTPDRLPMIKLTTDTLNPRQMKLLSTFNGLTLEDCLGRLSRSGSATEDDVFLEKFRNKIRELVKEVPEPALHQAIFSSQQLDIAHGMTSQDAFQATVFAFCGIKEVYSQSLQSPGLRCIPLSFFRTNLRTYPRCPDHAILAHKNHKEFSTLLSSSTDIQATSARSGSKWSNLFRANSNSISETTLNPDSSSEKGLVNPSHVGADTPSNSGHPFGGIMVSHDVVISEDQKHSCHVELRELGVRSEAGVADTEQLTLADRLMSITTSFRDPHARALTRENYGRR</sequence>
<dbReference type="AlphaFoldDB" id="A0A6A6J0S3"/>
<evidence type="ECO:0000256" key="1">
    <source>
        <dbReference type="SAM" id="MobiDB-lite"/>
    </source>
</evidence>
<dbReference type="Proteomes" id="UP000800094">
    <property type="component" value="Unassembled WGS sequence"/>
</dbReference>
<keyword evidence="2" id="KW-1133">Transmembrane helix</keyword>
<dbReference type="EMBL" id="ML987189">
    <property type="protein sequence ID" value="KAF2256226.1"/>
    <property type="molecule type" value="Genomic_DNA"/>
</dbReference>
<feature type="transmembrane region" description="Helical" evidence="2">
    <location>
        <begin position="239"/>
        <end position="260"/>
    </location>
</feature>
<gene>
    <name evidence="4" type="ORF">BU26DRAFT_16567</name>
</gene>
<dbReference type="Pfam" id="PF03707">
    <property type="entry name" value="MHYT"/>
    <property type="match status" value="1"/>
</dbReference>
<evidence type="ECO:0000259" key="3">
    <source>
        <dbReference type="PROSITE" id="PS50924"/>
    </source>
</evidence>
<feature type="transmembrane region" description="Helical" evidence="2">
    <location>
        <begin position="55"/>
        <end position="77"/>
    </location>
</feature>
<name>A0A6A6J0S3_9PLEO</name>
<evidence type="ECO:0000313" key="5">
    <source>
        <dbReference type="Proteomes" id="UP000800094"/>
    </source>
</evidence>
<accession>A0A6A6J0S3</accession>
<dbReference type="PROSITE" id="PS50924">
    <property type="entry name" value="MHYT"/>
    <property type="match status" value="1"/>
</dbReference>
<feature type="region of interest" description="Disordered" evidence="1">
    <location>
        <begin position="721"/>
        <end position="753"/>
    </location>
</feature>
<feature type="transmembrane region" description="Helical" evidence="2">
    <location>
        <begin position="165"/>
        <end position="189"/>
    </location>
</feature>
<protein>
    <recommendedName>
        <fullName evidence="3">MHYT domain-containing protein</fullName>
    </recommendedName>
</protein>
<evidence type="ECO:0000313" key="4">
    <source>
        <dbReference type="EMBL" id="KAF2256226.1"/>
    </source>
</evidence>
<feature type="transmembrane region" description="Helical" evidence="2">
    <location>
        <begin position="20"/>
        <end position="43"/>
    </location>
</feature>
<feature type="domain" description="MHYT" evidence="3">
    <location>
        <begin position="20"/>
        <end position="225"/>
    </location>
</feature>
<feature type="transmembrane region" description="Helical" evidence="2">
    <location>
        <begin position="201"/>
        <end position="219"/>
    </location>
</feature>